<evidence type="ECO:0000256" key="1">
    <source>
        <dbReference type="SAM" id="MobiDB-lite"/>
    </source>
</evidence>
<dbReference type="EMBL" id="GEZM01014792">
    <property type="protein sequence ID" value="JAV91997.1"/>
    <property type="molecule type" value="Transcribed_RNA"/>
</dbReference>
<accession>A0A1Y1N8T6</accession>
<feature type="region of interest" description="Disordered" evidence="1">
    <location>
        <begin position="26"/>
        <end position="59"/>
    </location>
</feature>
<organism evidence="2">
    <name type="scientific">Photinus pyralis</name>
    <name type="common">Common eastern firefly</name>
    <name type="synonym">Lampyris pyralis</name>
    <dbReference type="NCBI Taxonomy" id="7054"/>
    <lineage>
        <taxon>Eukaryota</taxon>
        <taxon>Metazoa</taxon>
        <taxon>Ecdysozoa</taxon>
        <taxon>Arthropoda</taxon>
        <taxon>Hexapoda</taxon>
        <taxon>Insecta</taxon>
        <taxon>Pterygota</taxon>
        <taxon>Neoptera</taxon>
        <taxon>Endopterygota</taxon>
        <taxon>Coleoptera</taxon>
        <taxon>Polyphaga</taxon>
        <taxon>Elateriformia</taxon>
        <taxon>Elateroidea</taxon>
        <taxon>Lampyridae</taxon>
        <taxon>Lampyrinae</taxon>
        <taxon>Photinus</taxon>
    </lineage>
</organism>
<dbReference type="AlphaFoldDB" id="A0A1Y1N8T6"/>
<name>A0A1Y1N8T6_PHOPY</name>
<protein>
    <submittedName>
        <fullName evidence="2">Uncharacterized protein</fullName>
    </submittedName>
</protein>
<proteinExistence type="predicted"/>
<sequence>MTRTTTHEASLALRRAFRPMNTLVRDRSIPMPRQKPSLVCKDSRAHPPSPPTPTLDDLRKTSRKSMAIWNQPPKILFANSALPLVTTWKILQTSLVKELPACRALFATTSVVERTRTPLGRQCEHDNASHPMEMVLQASLV</sequence>
<evidence type="ECO:0000313" key="2">
    <source>
        <dbReference type="EMBL" id="JAV91997.1"/>
    </source>
</evidence>
<reference evidence="2" key="1">
    <citation type="journal article" date="2016" name="Sci. Rep.">
        <title>Molecular characterization of firefly nuptial gifts: a multi-omics approach sheds light on postcopulatory sexual selection.</title>
        <authorList>
            <person name="Al-Wathiqui N."/>
            <person name="Fallon T.R."/>
            <person name="South A."/>
            <person name="Weng J.K."/>
            <person name="Lewis S.M."/>
        </authorList>
    </citation>
    <scope>NUCLEOTIDE SEQUENCE</scope>
</reference>